<feature type="compositionally biased region" description="Polar residues" evidence="1">
    <location>
        <begin position="338"/>
        <end position="352"/>
    </location>
</feature>
<dbReference type="AlphaFoldDB" id="A0A4S8MU77"/>
<evidence type="ECO:0000256" key="1">
    <source>
        <dbReference type="SAM" id="MobiDB-lite"/>
    </source>
</evidence>
<accession>A0A4S8MU77</accession>
<dbReference type="Proteomes" id="UP000297245">
    <property type="component" value="Unassembled WGS sequence"/>
</dbReference>
<reference evidence="2 3" key="1">
    <citation type="journal article" date="2019" name="Nat. Ecol. Evol.">
        <title>Megaphylogeny resolves global patterns of mushroom evolution.</title>
        <authorList>
            <person name="Varga T."/>
            <person name="Krizsan K."/>
            <person name="Foldi C."/>
            <person name="Dima B."/>
            <person name="Sanchez-Garcia M."/>
            <person name="Sanchez-Ramirez S."/>
            <person name="Szollosi G.J."/>
            <person name="Szarkandi J.G."/>
            <person name="Papp V."/>
            <person name="Albert L."/>
            <person name="Andreopoulos W."/>
            <person name="Angelini C."/>
            <person name="Antonin V."/>
            <person name="Barry K.W."/>
            <person name="Bougher N.L."/>
            <person name="Buchanan P."/>
            <person name="Buyck B."/>
            <person name="Bense V."/>
            <person name="Catcheside P."/>
            <person name="Chovatia M."/>
            <person name="Cooper J."/>
            <person name="Damon W."/>
            <person name="Desjardin D."/>
            <person name="Finy P."/>
            <person name="Geml J."/>
            <person name="Haridas S."/>
            <person name="Hughes K."/>
            <person name="Justo A."/>
            <person name="Karasinski D."/>
            <person name="Kautmanova I."/>
            <person name="Kiss B."/>
            <person name="Kocsube S."/>
            <person name="Kotiranta H."/>
            <person name="LaButti K.M."/>
            <person name="Lechner B.E."/>
            <person name="Liimatainen K."/>
            <person name="Lipzen A."/>
            <person name="Lukacs Z."/>
            <person name="Mihaltcheva S."/>
            <person name="Morgado L.N."/>
            <person name="Niskanen T."/>
            <person name="Noordeloos M.E."/>
            <person name="Ohm R.A."/>
            <person name="Ortiz-Santana B."/>
            <person name="Ovrebo C."/>
            <person name="Racz N."/>
            <person name="Riley R."/>
            <person name="Savchenko A."/>
            <person name="Shiryaev A."/>
            <person name="Soop K."/>
            <person name="Spirin V."/>
            <person name="Szebenyi C."/>
            <person name="Tomsovsky M."/>
            <person name="Tulloss R.E."/>
            <person name="Uehling J."/>
            <person name="Grigoriev I.V."/>
            <person name="Vagvolgyi C."/>
            <person name="Papp T."/>
            <person name="Martin F.M."/>
            <person name="Miettinen O."/>
            <person name="Hibbett D.S."/>
            <person name="Nagy L.G."/>
        </authorList>
    </citation>
    <scope>NUCLEOTIDE SEQUENCE [LARGE SCALE GENOMIC DNA]</scope>
    <source>
        <strain evidence="2 3">CBS 962.96</strain>
    </source>
</reference>
<feature type="region of interest" description="Disordered" evidence="1">
    <location>
        <begin position="1"/>
        <end position="107"/>
    </location>
</feature>
<protein>
    <submittedName>
        <fullName evidence="2">Uncharacterized protein</fullName>
    </submittedName>
</protein>
<name>A0A4S8MU77_DENBC</name>
<evidence type="ECO:0000313" key="2">
    <source>
        <dbReference type="EMBL" id="THV06768.1"/>
    </source>
</evidence>
<feature type="compositionally biased region" description="Polar residues" evidence="1">
    <location>
        <begin position="59"/>
        <end position="81"/>
    </location>
</feature>
<feature type="compositionally biased region" description="Polar residues" evidence="1">
    <location>
        <begin position="17"/>
        <end position="29"/>
    </location>
</feature>
<keyword evidence="3" id="KW-1185">Reference proteome</keyword>
<feature type="region of interest" description="Disordered" evidence="1">
    <location>
        <begin position="332"/>
        <end position="381"/>
    </location>
</feature>
<sequence length="381" mass="42171">MPHSTRRDGVESRLPRISTSTTIGPTQPGTLAKGPKPRNRLVKPKPNSQSRADPLLHTLNGSSSAHTPNSQLLSPTLTVIATPSPSPSPENSSSTEFLSSAEGRGPTNKLERVFGVQLTSESVVSLHVVRNNPKPFERHRRRSLSLSELETEVPSSLQNLMMEGKKGRNAECWIDNNYQPNDYANDGLLTPVSPIVFSDQILTPPRRGPTLVEIGDSSTGLALVKPIRRQPDFHENDGMLGHAGFFRVTLPHQTTSESSHSIHTKDSPIESPVSPMVFSENDEDSSIILSDRWSDDDFHHSHLYPKRSKDVVSTSKTETKHPPSNALSIVHRRPSVSRGGTRNSNMRNASSTSRKERSQGWSGEWNRDNMEEVIQSLRQLK</sequence>
<evidence type="ECO:0000313" key="3">
    <source>
        <dbReference type="Proteomes" id="UP000297245"/>
    </source>
</evidence>
<proteinExistence type="predicted"/>
<organism evidence="2 3">
    <name type="scientific">Dendrothele bispora (strain CBS 962.96)</name>
    <dbReference type="NCBI Taxonomy" id="1314807"/>
    <lineage>
        <taxon>Eukaryota</taxon>
        <taxon>Fungi</taxon>
        <taxon>Dikarya</taxon>
        <taxon>Basidiomycota</taxon>
        <taxon>Agaricomycotina</taxon>
        <taxon>Agaricomycetes</taxon>
        <taxon>Agaricomycetidae</taxon>
        <taxon>Agaricales</taxon>
        <taxon>Agaricales incertae sedis</taxon>
        <taxon>Dendrothele</taxon>
    </lineage>
</organism>
<gene>
    <name evidence="2" type="ORF">K435DRAFT_848838</name>
</gene>
<dbReference type="EMBL" id="ML179041">
    <property type="protein sequence ID" value="THV06768.1"/>
    <property type="molecule type" value="Genomic_DNA"/>
</dbReference>
<feature type="compositionally biased region" description="Basic and acidic residues" evidence="1">
    <location>
        <begin position="1"/>
        <end position="14"/>
    </location>
</feature>
<dbReference type="OrthoDB" id="3232670at2759"/>